<protein>
    <submittedName>
        <fullName evidence="2">Class I SAM-dependent methyltransferase</fullName>
    </submittedName>
</protein>
<accession>A0AAN0K6Q2</accession>
<dbReference type="Proteomes" id="UP001431656">
    <property type="component" value="Chromosome"/>
</dbReference>
<evidence type="ECO:0000313" key="3">
    <source>
        <dbReference type="Proteomes" id="UP001431656"/>
    </source>
</evidence>
<dbReference type="Gene3D" id="3.40.50.150">
    <property type="entry name" value="Vaccinia Virus protein VP39"/>
    <property type="match status" value="1"/>
</dbReference>
<dbReference type="InterPro" id="IPR029063">
    <property type="entry name" value="SAM-dependent_MTases_sf"/>
</dbReference>
<keyword evidence="2" id="KW-0489">Methyltransferase</keyword>
<dbReference type="AlphaFoldDB" id="A0AAN0K6Q2"/>
<sequence>MDATVKPAARGISMPKNHPFADRWNHNSQQYPRVAELIADCPLVLDVGCGEGTLARYLAEQGHQVVGIDPDSRVLPDDGENTHFMIGDATGLPFADDSFDAVVAVMVLHQTRLELALVEMRRVLRPGGLLVDVGYARNKGIGERLRSAADIPGDLVARIGATRWEPDTIKMDALQGWSETRDAIQGILPGASWERISGWRYLSVWRHP</sequence>
<evidence type="ECO:0000313" key="2">
    <source>
        <dbReference type="EMBL" id="BEH02161.1"/>
    </source>
</evidence>
<gene>
    <name evidence="2" type="ORF">brsh051_14420</name>
</gene>
<name>A0AAN0K6Q2_9ACTN</name>
<organism evidence="2 3">
    <name type="scientific">Brooklawnia propionicigenes</name>
    <dbReference type="NCBI Taxonomy" id="3041175"/>
    <lineage>
        <taxon>Bacteria</taxon>
        <taxon>Bacillati</taxon>
        <taxon>Actinomycetota</taxon>
        <taxon>Actinomycetes</taxon>
        <taxon>Propionibacteriales</taxon>
        <taxon>Propionibacteriaceae</taxon>
        <taxon>Brooklawnia</taxon>
    </lineage>
</organism>
<evidence type="ECO:0000259" key="1">
    <source>
        <dbReference type="Pfam" id="PF08241"/>
    </source>
</evidence>
<dbReference type="GO" id="GO:0008757">
    <property type="term" value="F:S-adenosylmethionine-dependent methyltransferase activity"/>
    <property type="evidence" value="ECO:0007669"/>
    <property type="project" value="InterPro"/>
</dbReference>
<dbReference type="KEGG" id="broo:brsh051_14420"/>
<dbReference type="PANTHER" id="PTHR43591">
    <property type="entry name" value="METHYLTRANSFERASE"/>
    <property type="match status" value="1"/>
</dbReference>
<keyword evidence="2" id="KW-0808">Transferase</keyword>
<dbReference type="EMBL" id="AP028056">
    <property type="protein sequence ID" value="BEH02161.1"/>
    <property type="molecule type" value="Genomic_DNA"/>
</dbReference>
<dbReference type="CDD" id="cd02440">
    <property type="entry name" value="AdoMet_MTases"/>
    <property type="match status" value="1"/>
</dbReference>
<dbReference type="Pfam" id="PF08241">
    <property type="entry name" value="Methyltransf_11"/>
    <property type="match status" value="1"/>
</dbReference>
<feature type="domain" description="Methyltransferase type 11" evidence="1">
    <location>
        <begin position="45"/>
        <end position="131"/>
    </location>
</feature>
<dbReference type="SUPFAM" id="SSF53335">
    <property type="entry name" value="S-adenosyl-L-methionine-dependent methyltransferases"/>
    <property type="match status" value="1"/>
</dbReference>
<proteinExistence type="predicted"/>
<dbReference type="InterPro" id="IPR013216">
    <property type="entry name" value="Methyltransf_11"/>
</dbReference>
<dbReference type="GO" id="GO:0032259">
    <property type="term" value="P:methylation"/>
    <property type="evidence" value="ECO:0007669"/>
    <property type="project" value="UniProtKB-KW"/>
</dbReference>
<keyword evidence="3" id="KW-1185">Reference proteome</keyword>
<reference evidence="2" key="1">
    <citation type="journal article" date="2024" name="Int. J. Syst. Evol. Microbiol.">
        <title>Brooklawnia propionicigenes sp. nov., a facultatively anaerobic, propionate-producing bacterium isolated from a methanogenic reactor treating waste from cattle farms.</title>
        <authorList>
            <person name="Akita Y."/>
            <person name="Ueki A."/>
            <person name="Tonouchi A."/>
            <person name="Sugawara Y."/>
            <person name="Honma S."/>
            <person name="Kaku N."/>
            <person name="Ueki K."/>
        </authorList>
    </citation>
    <scope>NUCLEOTIDE SEQUENCE</scope>
    <source>
        <strain evidence="2">SH051</strain>
    </source>
</reference>